<protein>
    <submittedName>
        <fullName evidence="3">Uncharacterized protein</fullName>
    </submittedName>
</protein>
<sequence>MPPKPSSHEQTSNKKTRNTKKKVDIASKESNASEHSTDNLQSKRPRKSHQATGKDESSSEDELFSSLDQHNDPNSFKESHSTALLNMQNVSSYLPTQSSLTTPSITSGLFFQDETHLIRWLEARKDIVLQVLNSICSSPSIMPSQVSSNNMPNLAKILSEQSRILFLRTRIPTKRTCTSLIKGVIPNMVKTHPVWNGISTKLRQAFENFCSTYNDDVAKLANHLIWKKRQSSVKVLKTFIAKSLKIHLEYLIAESKGEDPDYNSMVLNRIKGLDNITINTTFPAASHLQYANQLELKEEQESAIGIRYLATIVKVFNNCHVVTCWQNWIFDNYTIRILYESHSFELDHTKIERIDRAWLIRSILYERCINRFKKNSPQQTYDLNLRSKKTYLSDYTFSDDLNHNNLSSQNRHANNNQHEISNSLDNDNQQFEPNNYQLDADQQSYNESIDQDYSDQHSFYDLDNIESGQEFEDNANYSDRESIYEYEFSENINSDSLDDECEQTSIDIDNAPKTLDGMKSDINCDHECPFSFFENFTNMAIFVWATKYIISTAAYQDLIQILLHPQFEKKHLTTNLQCLKKQREQLPLMKIQSHMVPINTKNTPSTSKDSTQAYYFSLIEHIQRILNNPSLSSHLYFGQGIFLNSCEELWEGDLWAESPLFGLPNIITLQGSFNCGDFVKYHSASKTIEVGRIRSFVIVNKKIATRVQRLFSYEKIPQYLRSKQHAPCSLQELYLVEESEPFIINPSSLICCLNVWLQDQPAPPKVDFFVSKILYNYNGRWKFRSIKFRHQHPSEYISIQQPTNPNMPVLSFIWTYITMISALSETPTILWVVFICKSVICS</sequence>
<accession>A0A397UXH7</accession>
<evidence type="ECO:0000256" key="1">
    <source>
        <dbReference type="SAM" id="MobiDB-lite"/>
    </source>
</evidence>
<keyword evidence="4" id="KW-1185">Reference proteome</keyword>
<evidence type="ECO:0000313" key="3">
    <source>
        <dbReference type="EMBL" id="RIB12233.1"/>
    </source>
</evidence>
<dbReference type="AlphaFoldDB" id="A0A397UXH7"/>
<evidence type="ECO:0000256" key="2">
    <source>
        <dbReference type="SAM" id="Phobius"/>
    </source>
</evidence>
<feature type="compositionally biased region" description="Basic and acidic residues" evidence="1">
    <location>
        <begin position="69"/>
        <end position="79"/>
    </location>
</feature>
<feature type="compositionally biased region" description="Basic and acidic residues" evidence="1">
    <location>
        <begin position="21"/>
        <end position="37"/>
    </location>
</feature>
<proteinExistence type="predicted"/>
<gene>
    <name evidence="3" type="ORF">C2G38_2258729</name>
</gene>
<dbReference type="EMBL" id="QKWP01001044">
    <property type="protein sequence ID" value="RIB12233.1"/>
    <property type="molecule type" value="Genomic_DNA"/>
</dbReference>
<feature type="transmembrane region" description="Helical" evidence="2">
    <location>
        <begin position="813"/>
        <end position="836"/>
    </location>
</feature>
<keyword evidence="2" id="KW-0812">Transmembrane</keyword>
<feature type="region of interest" description="Disordered" evidence="1">
    <location>
        <begin position="1"/>
        <end position="79"/>
    </location>
</feature>
<reference evidence="3 4" key="1">
    <citation type="submission" date="2018-06" db="EMBL/GenBank/DDBJ databases">
        <title>Comparative genomics reveals the genomic features of Rhizophagus irregularis, R. cerebriforme, R. diaphanum and Gigaspora rosea, and their symbiotic lifestyle signature.</title>
        <authorList>
            <person name="Morin E."/>
            <person name="San Clemente H."/>
            <person name="Chen E.C.H."/>
            <person name="De La Providencia I."/>
            <person name="Hainaut M."/>
            <person name="Kuo A."/>
            <person name="Kohler A."/>
            <person name="Murat C."/>
            <person name="Tang N."/>
            <person name="Roy S."/>
            <person name="Loubradou J."/>
            <person name="Henrissat B."/>
            <person name="Grigoriev I.V."/>
            <person name="Corradi N."/>
            <person name="Roux C."/>
            <person name="Martin F.M."/>
        </authorList>
    </citation>
    <scope>NUCLEOTIDE SEQUENCE [LARGE SCALE GENOMIC DNA]</scope>
    <source>
        <strain evidence="3 4">DAOM 194757</strain>
    </source>
</reference>
<organism evidence="3 4">
    <name type="scientific">Gigaspora rosea</name>
    <dbReference type="NCBI Taxonomy" id="44941"/>
    <lineage>
        <taxon>Eukaryota</taxon>
        <taxon>Fungi</taxon>
        <taxon>Fungi incertae sedis</taxon>
        <taxon>Mucoromycota</taxon>
        <taxon>Glomeromycotina</taxon>
        <taxon>Glomeromycetes</taxon>
        <taxon>Diversisporales</taxon>
        <taxon>Gigasporaceae</taxon>
        <taxon>Gigaspora</taxon>
    </lineage>
</organism>
<dbReference type="STRING" id="44941.A0A397UXH7"/>
<dbReference type="OrthoDB" id="2351769at2759"/>
<dbReference type="Proteomes" id="UP000266673">
    <property type="component" value="Unassembled WGS sequence"/>
</dbReference>
<comment type="caution">
    <text evidence="3">The sequence shown here is derived from an EMBL/GenBank/DDBJ whole genome shotgun (WGS) entry which is preliminary data.</text>
</comment>
<keyword evidence="2" id="KW-0472">Membrane</keyword>
<evidence type="ECO:0000313" key="4">
    <source>
        <dbReference type="Proteomes" id="UP000266673"/>
    </source>
</evidence>
<feature type="region of interest" description="Disordered" evidence="1">
    <location>
        <begin position="403"/>
        <end position="434"/>
    </location>
</feature>
<name>A0A397UXH7_9GLOM</name>
<keyword evidence="2" id="KW-1133">Transmembrane helix</keyword>